<protein>
    <recommendedName>
        <fullName evidence="1">Integrase catalytic domain-containing protein</fullName>
    </recommendedName>
</protein>
<proteinExistence type="predicted"/>
<dbReference type="GO" id="GO:0015074">
    <property type="term" value="P:DNA integration"/>
    <property type="evidence" value="ECO:0007669"/>
    <property type="project" value="InterPro"/>
</dbReference>
<name>A0A9P0D025_9CUCU</name>
<dbReference type="PROSITE" id="PS50994">
    <property type="entry name" value="INTEGRASE"/>
    <property type="match status" value="1"/>
</dbReference>
<sequence length="357" mass="41952">MESYDVRKKRLIEKYFHLGLQQSEIITLLNGVHNITVHPRTLKRLLNQMNLYRRKNYSDLDTVLTFIQEELTKSGQLHGYRWMHLKCIQHGLTVTRETVREFLLLLDSKGVDLRKRKRLRRRQYHNSGPNSVWHMDSYDKLKPYGICINGAIDGFSRHIIWLNAGRTSSDPKVIVGYYVNSIKVLGGCPMTVRSDMGTENGTVEKMHIAIRQLFVTEENHKPAFIYGRSTSNQRIESWWSVLRKQNAQYWMNLFEMLKDEGLYNGTFVDKSLIQYCFLNMIQDELDKVVLEWNCHRIRNTRNNRASRGKPIMMYQAPTLFGAKNSLIPVSQYIILILEEECTFYNIPCNEDMNTLCK</sequence>
<keyword evidence="3" id="KW-1185">Reference proteome</keyword>
<evidence type="ECO:0000313" key="2">
    <source>
        <dbReference type="EMBL" id="CAH1107792.1"/>
    </source>
</evidence>
<reference evidence="2" key="1">
    <citation type="submission" date="2022-01" db="EMBL/GenBank/DDBJ databases">
        <authorList>
            <person name="King R."/>
        </authorList>
    </citation>
    <scope>NUCLEOTIDE SEQUENCE</scope>
</reference>
<dbReference type="PANTHER" id="PTHR46791">
    <property type="entry name" value="EXPRESSED PROTEIN"/>
    <property type="match status" value="1"/>
</dbReference>
<organism evidence="2 3">
    <name type="scientific">Psylliodes chrysocephalus</name>
    <dbReference type="NCBI Taxonomy" id="3402493"/>
    <lineage>
        <taxon>Eukaryota</taxon>
        <taxon>Metazoa</taxon>
        <taxon>Ecdysozoa</taxon>
        <taxon>Arthropoda</taxon>
        <taxon>Hexapoda</taxon>
        <taxon>Insecta</taxon>
        <taxon>Pterygota</taxon>
        <taxon>Neoptera</taxon>
        <taxon>Endopterygota</taxon>
        <taxon>Coleoptera</taxon>
        <taxon>Polyphaga</taxon>
        <taxon>Cucujiformia</taxon>
        <taxon>Chrysomeloidea</taxon>
        <taxon>Chrysomelidae</taxon>
        <taxon>Galerucinae</taxon>
        <taxon>Alticini</taxon>
        <taxon>Psylliodes</taxon>
    </lineage>
</organism>
<dbReference type="InterPro" id="IPR001584">
    <property type="entry name" value="Integrase_cat-core"/>
</dbReference>
<dbReference type="Proteomes" id="UP001153636">
    <property type="component" value="Chromosome 3"/>
</dbReference>
<dbReference type="OrthoDB" id="6747988at2759"/>
<dbReference type="AlphaFoldDB" id="A0A9P0D025"/>
<dbReference type="InterPro" id="IPR058913">
    <property type="entry name" value="Integrase_dom_put"/>
</dbReference>
<accession>A0A9P0D025</accession>
<dbReference type="Pfam" id="PF24764">
    <property type="entry name" value="rva_4"/>
    <property type="match status" value="1"/>
</dbReference>
<gene>
    <name evidence="2" type="ORF">PSYICH_LOCUS8864</name>
</gene>
<evidence type="ECO:0000259" key="1">
    <source>
        <dbReference type="PROSITE" id="PS50994"/>
    </source>
</evidence>
<feature type="domain" description="Integrase catalytic" evidence="1">
    <location>
        <begin position="125"/>
        <end position="318"/>
    </location>
</feature>
<evidence type="ECO:0000313" key="3">
    <source>
        <dbReference type="Proteomes" id="UP001153636"/>
    </source>
</evidence>
<dbReference type="EMBL" id="OV651815">
    <property type="protein sequence ID" value="CAH1107792.1"/>
    <property type="molecule type" value="Genomic_DNA"/>
</dbReference>
<dbReference type="PANTHER" id="PTHR46791:SF13">
    <property type="entry name" value="CLR5 DOMAIN-CONTAINING PROTEIN"/>
    <property type="match status" value="1"/>
</dbReference>